<evidence type="ECO:0000256" key="2">
    <source>
        <dbReference type="ARBA" id="ARBA00022692"/>
    </source>
</evidence>
<dbReference type="GO" id="GO:0005794">
    <property type="term" value="C:Golgi apparatus"/>
    <property type="evidence" value="ECO:0007669"/>
    <property type="project" value="TreeGrafter"/>
</dbReference>
<dbReference type="Pfam" id="PF03124">
    <property type="entry name" value="EXS"/>
    <property type="match status" value="1"/>
</dbReference>
<feature type="transmembrane region" description="Helical" evidence="5">
    <location>
        <begin position="29"/>
        <end position="47"/>
    </location>
</feature>
<evidence type="ECO:0000313" key="8">
    <source>
        <dbReference type="Proteomes" id="UP000821866"/>
    </source>
</evidence>
<organism evidence="7 8">
    <name type="scientific">Rhipicephalus microplus</name>
    <name type="common">Cattle tick</name>
    <name type="synonym">Boophilus microplus</name>
    <dbReference type="NCBI Taxonomy" id="6941"/>
    <lineage>
        <taxon>Eukaryota</taxon>
        <taxon>Metazoa</taxon>
        <taxon>Ecdysozoa</taxon>
        <taxon>Arthropoda</taxon>
        <taxon>Chelicerata</taxon>
        <taxon>Arachnida</taxon>
        <taxon>Acari</taxon>
        <taxon>Parasitiformes</taxon>
        <taxon>Ixodida</taxon>
        <taxon>Ixodoidea</taxon>
        <taxon>Ixodidae</taxon>
        <taxon>Rhipicephalinae</taxon>
        <taxon>Rhipicephalus</taxon>
        <taxon>Boophilus</taxon>
    </lineage>
</organism>
<dbReference type="Proteomes" id="UP000821866">
    <property type="component" value="Chromosome 2"/>
</dbReference>
<reference evidence="7" key="2">
    <citation type="submission" date="2021-09" db="EMBL/GenBank/DDBJ databases">
        <authorList>
            <person name="Jia N."/>
            <person name="Wang J."/>
            <person name="Shi W."/>
            <person name="Du L."/>
            <person name="Sun Y."/>
            <person name="Zhan W."/>
            <person name="Jiang J."/>
            <person name="Wang Q."/>
            <person name="Zhang B."/>
            <person name="Ji P."/>
            <person name="Sakyi L.B."/>
            <person name="Cui X."/>
            <person name="Yuan T."/>
            <person name="Jiang B."/>
            <person name="Yang W."/>
            <person name="Lam T.T.-Y."/>
            <person name="Chang Q."/>
            <person name="Ding S."/>
            <person name="Wang X."/>
            <person name="Zhu J."/>
            <person name="Ruan X."/>
            <person name="Zhao L."/>
            <person name="Wei J."/>
            <person name="Que T."/>
            <person name="Du C."/>
            <person name="Cheng J."/>
            <person name="Dai P."/>
            <person name="Han X."/>
            <person name="Huang E."/>
            <person name="Gao Y."/>
            <person name="Liu J."/>
            <person name="Shao H."/>
            <person name="Ye R."/>
            <person name="Li L."/>
            <person name="Wei W."/>
            <person name="Wang X."/>
            <person name="Wang C."/>
            <person name="Huo Q."/>
            <person name="Li W."/>
            <person name="Guo W."/>
            <person name="Chen H."/>
            <person name="Chen S."/>
            <person name="Zhou L."/>
            <person name="Zhou L."/>
            <person name="Ni X."/>
            <person name="Tian J."/>
            <person name="Zhou Y."/>
            <person name="Sheng Y."/>
            <person name="Liu T."/>
            <person name="Pan Y."/>
            <person name="Xia L."/>
            <person name="Li J."/>
            <person name="Zhao F."/>
            <person name="Cao W."/>
        </authorList>
    </citation>
    <scope>NUCLEOTIDE SEQUENCE</scope>
    <source>
        <strain evidence="7">Rmic-2018</strain>
        <tissue evidence="7">Larvae</tissue>
    </source>
</reference>
<evidence type="ECO:0000256" key="1">
    <source>
        <dbReference type="ARBA" id="ARBA00004141"/>
    </source>
</evidence>
<name>A0A9J6EJ75_RHIMP</name>
<dbReference type="InterPro" id="IPR004342">
    <property type="entry name" value="EXS_C"/>
</dbReference>
<dbReference type="AlphaFoldDB" id="A0A9J6EJ75"/>
<proteinExistence type="predicted"/>
<evidence type="ECO:0000259" key="6">
    <source>
        <dbReference type="Pfam" id="PF03124"/>
    </source>
</evidence>
<evidence type="ECO:0000256" key="3">
    <source>
        <dbReference type="ARBA" id="ARBA00022989"/>
    </source>
</evidence>
<dbReference type="GO" id="GO:0006817">
    <property type="term" value="P:phosphate ion transport"/>
    <property type="evidence" value="ECO:0007669"/>
    <property type="project" value="TreeGrafter"/>
</dbReference>
<keyword evidence="2 5" id="KW-0812">Transmembrane</keyword>
<gene>
    <name evidence="7" type="ORF">HPB51_025450</name>
</gene>
<sequence length="172" mass="19902">MAAIFGVLWALSVLAFLYSGPLAIPTYANPLALLLLMLVFLVNPLHTMRHQARFWLLRVLGRIFAAPFFYVGFADFWLADQLNSLVPVFIDAQYFVCFYATDFQWMENSDMHRLTRHRTVQEATEALAVLTEFCISSRDSERAHHHHVGLKKFVLALISMTRQTKLTQFFMK</sequence>
<feature type="transmembrane region" description="Helical" evidence="5">
    <location>
        <begin position="59"/>
        <end position="79"/>
    </location>
</feature>
<dbReference type="GO" id="GO:0016036">
    <property type="term" value="P:cellular response to phosphate starvation"/>
    <property type="evidence" value="ECO:0007669"/>
    <property type="project" value="TreeGrafter"/>
</dbReference>
<dbReference type="PANTHER" id="PTHR10783">
    <property type="entry name" value="XENOTROPIC AND POLYTROPIC RETROVIRUS RECEPTOR 1-RELATED"/>
    <property type="match status" value="1"/>
</dbReference>
<accession>A0A9J6EJ75</accession>
<keyword evidence="4 5" id="KW-0472">Membrane</keyword>
<dbReference type="GO" id="GO:0000822">
    <property type="term" value="F:inositol hexakisphosphate binding"/>
    <property type="evidence" value="ECO:0007669"/>
    <property type="project" value="TreeGrafter"/>
</dbReference>
<dbReference type="PANTHER" id="PTHR10783:SF103">
    <property type="entry name" value="SOLUTE CARRIER FAMILY 53 MEMBER 1"/>
    <property type="match status" value="1"/>
</dbReference>
<keyword evidence="3 5" id="KW-1133">Transmembrane helix</keyword>
<feature type="domain" description="EXS" evidence="6">
    <location>
        <begin position="2"/>
        <end position="112"/>
    </location>
</feature>
<dbReference type="VEuPathDB" id="VectorBase:LOC119161011"/>
<reference evidence="7" key="1">
    <citation type="journal article" date="2020" name="Cell">
        <title>Large-Scale Comparative Analyses of Tick Genomes Elucidate Their Genetic Diversity and Vector Capacities.</title>
        <authorList>
            <consortium name="Tick Genome and Microbiome Consortium (TIGMIC)"/>
            <person name="Jia N."/>
            <person name="Wang J."/>
            <person name="Shi W."/>
            <person name="Du L."/>
            <person name="Sun Y."/>
            <person name="Zhan W."/>
            <person name="Jiang J.F."/>
            <person name="Wang Q."/>
            <person name="Zhang B."/>
            <person name="Ji P."/>
            <person name="Bell-Sakyi L."/>
            <person name="Cui X.M."/>
            <person name="Yuan T.T."/>
            <person name="Jiang B.G."/>
            <person name="Yang W.F."/>
            <person name="Lam T.T."/>
            <person name="Chang Q.C."/>
            <person name="Ding S.J."/>
            <person name="Wang X.J."/>
            <person name="Zhu J.G."/>
            <person name="Ruan X.D."/>
            <person name="Zhao L."/>
            <person name="Wei J.T."/>
            <person name="Ye R.Z."/>
            <person name="Que T.C."/>
            <person name="Du C.H."/>
            <person name="Zhou Y.H."/>
            <person name="Cheng J.X."/>
            <person name="Dai P.F."/>
            <person name="Guo W.B."/>
            <person name="Han X.H."/>
            <person name="Huang E.J."/>
            <person name="Li L.F."/>
            <person name="Wei W."/>
            <person name="Gao Y.C."/>
            <person name="Liu J.Z."/>
            <person name="Shao H.Z."/>
            <person name="Wang X."/>
            <person name="Wang C.C."/>
            <person name="Yang T.C."/>
            <person name="Huo Q.B."/>
            <person name="Li W."/>
            <person name="Chen H.Y."/>
            <person name="Chen S.E."/>
            <person name="Zhou L.G."/>
            <person name="Ni X.B."/>
            <person name="Tian J.H."/>
            <person name="Sheng Y."/>
            <person name="Liu T."/>
            <person name="Pan Y.S."/>
            <person name="Xia L.Y."/>
            <person name="Li J."/>
            <person name="Zhao F."/>
            <person name="Cao W.C."/>
        </authorList>
    </citation>
    <scope>NUCLEOTIDE SEQUENCE</scope>
    <source>
        <strain evidence="7">Rmic-2018</strain>
    </source>
</reference>
<protein>
    <recommendedName>
        <fullName evidence="6">EXS domain-containing protein</fullName>
    </recommendedName>
</protein>
<evidence type="ECO:0000313" key="7">
    <source>
        <dbReference type="EMBL" id="KAH8034531.1"/>
    </source>
</evidence>
<comment type="caution">
    <text evidence="7">The sequence shown here is derived from an EMBL/GenBank/DDBJ whole genome shotgun (WGS) entry which is preliminary data.</text>
</comment>
<evidence type="ECO:0000256" key="4">
    <source>
        <dbReference type="ARBA" id="ARBA00023136"/>
    </source>
</evidence>
<evidence type="ECO:0000256" key="5">
    <source>
        <dbReference type="SAM" id="Phobius"/>
    </source>
</evidence>
<comment type="subcellular location">
    <subcellularLocation>
        <location evidence="1">Membrane</location>
        <topology evidence="1">Multi-pass membrane protein</topology>
    </subcellularLocation>
</comment>
<keyword evidence="8" id="KW-1185">Reference proteome</keyword>
<dbReference type="EMBL" id="JABSTU010000004">
    <property type="protein sequence ID" value="KAH8034531.1"/>
    <property type="molecule type" value="Genomic_DNA"/>
</dbReference>
<dbReference type="GO" id="GO:0005886">
    <property type="term" value="C:plasma membrane"/>
    <property type="evidence" value="ECO:0007669"/>
    <property type="project" value="TreeGrafter"/>
</dbReference>